<feature type="region of interest" description="Disordered" evidence="1">
    <location>
        <begin position="293"/>
        <end position="348"/>
    </location>
</feature>
<keyword evidence="4" id="KW-1185">Reference proteome</keyword>
<comment type="caution">
    <text evidence="3">The sequence shown here is derived from an EMBL/GenBank/DDBJ whole genome shotgun (WGS) entry which is preliminary data.</text>
</comment>
<organism evidence="3 4">
    <name type="scientific">Georgenia faecalis</name>
    <dbReference type="NCBI Taxonomy" id="2483799"/>
    <lineage>
        <taxon>Bacteria</taxon>
        <taxon>Bacillati</taxon>
        <taxon>Actinomycetota</taxon>
        <taxon>Actinomycetes</taxon>
        <taxon>Micrococcales</taxon>
        <taxon>Bogoriellaceae</taxon>
        <taxon>Georgenia</taxon>
    </lineage>
</organism>
<proteinExistence type="predicted"/>
<evidence type="ECO:0000313" key="3">
    <source>
        <dbReference type="EMBL" id="MFC4556227.1"/>
    </source>
</evidence>
<feature type="compositionally biased region" description="Basic residues" evidence="1">
    <location>
        <begin position="336"/>
        <end position="348"/>
    </location>
</feature>
<accession>A0ABV9DCW0</accession>
<name>A0ABV9DCW0_9MICO</name>
<feature type="domain" description="RAMA" evidence="2">
    <location>
        <begin position="253"/>
        <end position="326"/>
    </location>
</feature>
<protein>
    <recommendedName>
        <fullName evidence="2">RAMA domain-containing protein</fullName>
    </recommendedName>
</protein>
<dbReference type="Pfam" id="PF18755">
    <property type="entry name" value="RAMA"/>
    <property type="match status" value="1"/>
</dbReference>
<dbReference type="EMBL" id="JBHSGF010000010">
    <property type="protein sequence ID" value="MFC4556227.1"/>
    <property type="molecule type" value="Genomic_DNA"/>
</dbReference>
<gene>
    <name evidence="3" type="ORF">ACFO3F_13295</name>
</gene>
<dbReference type="InterPro" id="IPR040843">
    <property type="entry name" value="RAMA"/>
</dbReference>
<dbReference type="RefSeq" id="WP_122825040.1">
    <property type="nucleotide sequence ID" value="NZ_CP033325.1"/>
</dbReference>
<dbReference type="Proteomes" id="UP001595955">
    <property type="component" value="Unassembled WGS sequence"/>
</dbReference>
<sequence length="348" mass="37112">MPLFEFDEGRLVPAQFGRPVHEPVEPEVLQSVREQVLEVVQRPLFPVSWHDEDASPRLTAMDATGQVVTVEVVERLDAGALVAALSRAGRAGDRRWVALAESYPRGVDAFRLDWTAFRETMPPRPTPGPRLIVVAGAVDDDVRPALETLTASGVVVHELSVRQMSNGRRFLDVTQLGEPFVGYPQVLPGRAARRPELSVPYAAQEWDEPGLTDDAVLAPRALTDEPALVAPAASNGMPAPALSAIAAALDGPTELVWARGPGRRHTATLLPDGTLTVGGRTFLAPDEAAAAVAGSTGEGPVDGWQAWRFGEGGPSLGEARDELAARPAPAEPAGGLRRRARRRRASTA</sequence>
<evidence type="ECO:0000259" key="2">
    <source>
        <dbReference type="Pfam" id="PF18755"/>
    </source>
</evidence>
<reference evidence="4" key="1">
    <citation type="journal article" date="2019" name="Int. J. Syst. Evol. Microbiol.">
        <title>The Global Catalogue of Microorganisms (GCM) 10K type strain sequencing project: providing services to taxonomists for standard genome sequencing and annotation.</title>
        <authorList>
            <consortium name="The Broad Institute Genomics Platform"/>
            <consortium name="The Broad Institute Genome Sequencing Center for Infectious Disease"/>
            <person name="Wu L."/>
            <person name="Ma J."/>
        </authorList>
    </citation>
    <scope>NUCLEOTIDE SEQUENCE [LARGE SCALE GENOMIC DNA]</scope>
    <source>
        <strain evidence="4">JCM 3369</strain>
    </source>
</reference>
<evidence type="ECO:0000256" key="1">
    <source>
        <dbReference type="SAM" id="MobiDB-lite"/>
    </source>
</evidence>
<evidence type="ECO:0000313" key="4">
    <source>
        <dbReference type="Proteomes" id="UP001595955"/>
    </source>
</evidence>
<feature type="compositionally biased region" description="Low complexity" evidence="1">
    <location>
        <begin position="325"/>
        <end position="335"/>
    </location>
</feature>